<keyword evidence="1" id="KW-0472">Membrane</keyword>
<name>A0A0C9ZIE7_9AGAM</name>
<dbReference type="HOGENOM" id="CLU_006344_5_3_1"/>
<keyword evidence="1" id="KW-0812">Transmembrane</keyword>
<gene>
    <name evidence="2" type="ORF">PISMIDRAFT_102704</name>
</gene>
<keyword evidence="1" id="KW-1133">Transmembrane helix</keyword>
<organism evidence="2 3">
    <name type="scientific">Pisolithus microcarpus 441</name>
    <dbReference type="NCBI Taxonomy" id="765257"/>
    <lineage>
        <taxon>Eukaryota</taxon>
        <taxon>Fungi</taxon>
        <taxon>Dikarya</taxon>
        <taxon>Basidiomycota</taxon>
        <taxon>Agaricomycotina</taxon>
        <taxon>Agaricomycetes</taxon>
        <taxon>Agaricomycetidae</taxon>
        <taxon>Boletales</taxon>
        <taxon>Sclerodermatineae</taxon>
        <taxon>Pisolithaceae</taxon>
        <taxon>Pisolithus</taxon>
    </lineage>
</organism>
<dbReference type="EMBL" id="KN833741">
    <property type="protein sequence ID" value="KIK22282.1"/>
    <property type="molecule type" value="Genomic_DNA"/>
</dbReference>
<feature type="transmembrane region" description="Helical" evidence="1">
    <location>
        <begin position="112"/>
        <end position="139"/>
    </location>
</feature>
<keyword evidence="3" id="KW-1185">Reference proteome</keyword>
<dbReference type="Proteomes" id="UP000054018">
    <property type="component" value="Unassembled WGS sequence"/>
</dbReference>
<feature type="transmembrane region" description="Helical" evidence="1">
    <location>
        <begin position="20"/>
        <end position="45"/>
    </location>
</feature>
<dbReference type="AlphaFoldDB" id="A0A0C9ZIE7"/>
<sequence length="151" mass="17614">HQENIYFPWASRQEWVFASWLLQSCLSMAAMNSLLSLEIISLIVIQMKNVLLSFCSAKELRACAETLPPGPWWLCETLATEYPTKEPPHLFYHNPIECLQALLSHCYNMCSLFFFFSFPSPYLIFPYLISRSCLIFYLWTSLDHDVIVMSL</sequence>
<feature type="non-terminal residue" evidence="2">
    <location>
        <position position="1"/>
    </location>
</feature>
<reference evidence="2 3" key="1">
    <citation type="submission" date="2014-04" db="EMBL/GenBank/DDBJ databases">
        <authorList>
            <consortium name="DOE Joint Genome Institute"/>
            <person name="Kuo A."/>
            <person name="Kohler A."/>
            <person name="Costa M.D."/>
            <person name="Nagy L.G."/>
            <person name="Floudas D."/>
            <person name="Copeland A."/>
            <person name="Barry K.W."/>
            <person name="Cichocki N."/>
            <person name="Veneault-Fourrey C."/>
            <person name="LaButti K."/>
            <person name="Lindquist E.A."/>
            <person name="Lipzen A."/>
            <person name="Lundell T."/>
            <person name="Morin E."/>
            <person name="Murat C."/>
            <person name="Sun H."/>
            <person name="Tunlid A."/>
            <person name="Henrissat B."/>
            <person name="Grigoriev I.V."/>
            <person name="Hibbett D.S."/>
            <person name="Martin F."/>
            <person name="Nordberg H.P."/>
            <person name="Cantor M.N."/>
            <person name="Hua S.X."/>
        </authorList>
    </citation>
    <scope>NUCLEOTIDE SEQUENCE [LARGE SCALE GENOMIC DNA]</scope>
    <source>
        <strain evidence="2 3">441</strain>
    </source>
</reference>
<protein>
    <submittedName>
        <fullName evidence="2">Uncharacterized protein</fullName>
    </submittedName>
</protein>
<accession>A0A0C9ZIE7</accession>
<proteinExistence type="predicted"/>
<reference evidence="3" key="2">
    <citation type="submission" date="2015-01" db="EMBL/GenBank/DDBJ databases">
        <title>Evolutionary Origins and Diversification of the Mycorrhizal Mutualists.</title>
        <authorList>
            <consortium name="DOE Joint Genome Institute"/>
            <consortium name="Mycorrhizal Genomics Consortium"/>
            <person name="Kohler A."/>
            <person name="Kuo A."/>
            <person name="Nagy L.G."/>
            <person name="Floudas D."/>
            <person name="Copeland A."/>
            <person name="Barry K.W."/>
            <person name="Cichocki N."/>
            <person name="Veneault-Fourrey C."/>
            <person name="LaButti K."/>
            <person name="Lindquist E.A."/>
            <person name="Lipzen A."/>
            <person name="Lundell T."/>
            <person name="Morin E."/>
            <person name="Murat C."/>
            <person name="Riley R."/>
            <person name="Ohm R."/>
            <person name="Sun H."/>
            <person name="Tunlid A."/>
            <person name="Henrissat B."/>
            <person name="Grigoriev I.V."/>
            <person name="Hibbett D.S."/>
            <person name="Martin F."/>
        </authorList>
    </citation>
    <scope>NUCLEOTIDE SEQUENCE [LARGE SCALE GENOMIC DNA]</scope>
    <source>
        <strain evidence="3">441</strain>
    </source>
</reference>
<evidence type="ECO:0000256" key="1">
    <source>
        <dbReference type="SAM" id="Phobius"/>
    </source>
</evidence>
<evidence type="ECO:0000313" key="2">
    <source>
        <dbReference type="EMBL" id="KIK22282.1"/>
    </source>
</evidence>
<evidence type="ECO:0000313" key="3">
    <source>
        <dbReference type="Proteomes" id="UP000054018"/>
    </source>
</evidence>
<dbReference type="OrthoDB" id="2669289at2759"/>